<dbReference type="OrthoDB" id="598431at2"/>
<reference evidence="1 2" key="1">
    <citation type="submission" date="2016-10" db="EMBL/GenBank/DDBJ databases">
        <authorList>
            <person name="de Groot N.N."/>
        </authorList>
    </citation>
    <scope>NUCLEOTIDE SEQUENCE [LARGE SCALE GENOMIC DNA]</scope>
    <source>
        <strain evidence="1 2">HL3</strain>
    </source>
</reference>
<keyword evidence="2" id="KW-1185">Reference proteome</keyword>
<dbReference type="AlphaFoldDB" id="A0A1I1NML8"/>
<name>A0A1I1NML8_9GAMM</name>
<evidence type="ECO:0000313" key="2">
    <source>
        <dbReference type="Proteomes" id="UP000198611"/>
    </source>
</evidence>
<accession>A0A1I1NML8</accession>
<dbReference type="EMBL" id="FOMJ01000001">
    <property type="protein sequence ID" value="SFC96003.1"/>
    <property type="molecule type" value="Genomic_DNA"/>
</dbReference>
<gene>
    <name evidence="1" type="ORF">SAMN05660831_00242</name>
</gene>
<dbReference type="STRING" id="1123397.SAMN05660831_00242"/>
<evidence type="ECO:0000313" key="1">
    <source>
        <dbReference type="EMBL" id="SFC96003.1"/>
    </source>
</evidence>
<dbReference type="Proteomes" id="UP000198611">
    <property type="component" value="Unassembled WGS sequence"/>
</dbReference>
<protein>
    <submittedName>
        <fullName evidence="1">Uncharacterized protein</fullName>
    </submittedName>
</protein>
<organism evidence="1 2">
    <name type="scientific">Thiohalospira halophila DSM 15071</name>
    <dbReference type="NCBI Taxonomy" id="1123397"/>
    <lineage>
        <taxon>Bacteria</taxon>
        <taxon>Pseudomonadati</taxon>
        <taxon>Pseudomonadota</taxon>
        <taxon>Gammaproteobacteria</taxon>
        <taxon>Thiohalospirales</taxon>
        <taxon>Thiohalospiraceae</taxon>
        <taxon>Thiohalospira</taxon>
    </lineage>
</organism>
<dbReference type="RefSeq" id="WP_093426929.1">
    <property type="nucleotide sequence ID" value="NZ_FOMJ01000001.1"/>
</dbReference>
<proteinExistence type="predicted"/>
<sequence length="66" mass="7401">MIEPKDEREDLTSTASIQRALENAVDKALERKRRLGQYAVVYRNGRTVRLGIDLPWDQGSSPGEGS</sequence>